<sequence length="127" mass="14219">MDNLVYIAAVLSLVLVVCVVLLAKRQSRLQRGLAENRERIDHLMDELKALYAGAAGQGSHIARIEEQIGQLSDRQEQIDEQDPTSQSYSEAIELIQSGASVDELVRHGLRREEAELLMRLHGEQSLD</sequence>
<organism evidence="2 3">
    <name type="scientific">Candidatus Tenderia electrophaga</name>
    <dbReference type="NCBI Taxonomy" id="1748243"/>
    <lineage>
        <taxon>Bacteria</taxon>
        <taxon>Pseudomonadati</taxon>
        <taxon>Pseudomonadota</taxon>
        <taxon>Gammaproteobacteria</taxon>
        <taxon>Candidatus Tenderiales</taxon>
        <taxon>Candidatus Tenderiaceae</taxon>
        <taxon>Candidatus Tenderia</taxon>
    </lineage>
</organism>
<evidence type="ECO:0000256" key="1">
    <source>
        <dbReference type="SAM" id="Phobius"/>
    </source>
</evidence>
<dbReference type="Pfam" id="PF10975">
    <property type="entry name" value="DUF2802"/>
    <property type="match status" value="1"/>
</dbReference>
<evidence type="ECO:0008006" key="4">
    <source>
        <dbReference type="Google" id="ProtNLM"/>
    </source>
</evidence>
<evidence type="ECO:0000313" key="2">
    <source>
        <dbReference type="EMBL" id="ALP52706.1"/>
    </source>
</evidence>
<dbReference type="STRING" id="1748243.Tel_05820"/>
<protein>
    <recommendedName>
        <fullName evidence="4">DUF2802 domain-containing protein</fullName>
    </recommendedName>
</protein>
<keyword evidence="1" id="KW-1133">Transmembrane helix</keyword>
<dbReference type="Proteomes" id="UP000055136">
    <property type="component" value="Chromosome"/>
</dbReference>
<gene>
    <name evidence="2" type="ORF">Tel_05820</name>
</gene>
<name>A0A0S2TC74_9GAMM</name>
<feature type="transmembrane region" description="Helical" evidence="1">
    <location>
        <begin position="6"/>
        <end position="23"/>
    </location>
</feature>
<keyword evidence="1" id="KW-0472">Membrane</keyword>
<dbReference type="EMBL" id="CP013099">
    <property type="protein sequence ID" value="ALP52706.1"/>
    <property type="molecule type" value="Genomic_DNA"/>
</dbReference>
<keyword evidence="3" id="KW-1185">Reference proteome</keyword>
<proteinExistence type="predicted"/>
<reference evidence="2" key="1">
    <citation type="submission" date="2015-10" db="EMBL/GenBank/DDBJ databases">
        <title>Description of Candidatus Tenderia electrophaga gen. nov, sp. nov., an Uncultivated Electroautotroph from a Biocathode Enrichment.</title>
        <authorList>
            <person name="Eddie B.J."/>
            <person name="Malanoski A.P."/>
            <person name="Wang Z."/>
            <person name="Hall R.J."/>
            <person name="Oh S.D."/>
            <person name="Heiner C."/>
            <person name="Lin B."/>
            <person name="Strycharz-Glaven S.M."/>
        </authorList>
    </citation>
    <scope>NUCLEOTIDE SEQUENCE [LARGE SCALE GENOMIC DNA]</scope>
    <source>
        <strain evidence="2">NRL1</strain>
    </source>
</reference>
<accession>A0A0S2TC74</accession>
<dbReference type="KEGG" id="tee:Tel_05820"/>
<keyword evidence="1" id="KW-0812">Transmembrane</keyword>
<dbReference type="InterPro" id="IPR021244">
    <property type="entry name" value="DUF2802"/>
</dbReference>
<dbReference type="AlphaFoldDB" id="A0A0S2TC74"/>
<evidence type="ECO:0000313" key="3">
    <source>
        <dbReference type="Proteomes" id="UP000055136"/>
    </source>
</evidence>